<accession>X0VQG5</accession>
<organism evidence="1">
    <name type="scientific">marine sediment metagenome</name>
    <dbReference type="NCBI Taxonomy" id="412755"/>
    <lineage>
        <taxon>unclassified sequences</taxon>
        <taxon>metagenomes</taxon>
        <taxon>ecological metagenomes</taxon>
    </lineage>
</organism>
<evidence type="ECO:0008006" key="2">
    <source>
        <dbReference type="Google" id="ProtNLM"/>
    </source>
</evidence>
<dbReference type="EMBL" id="BARS01038983">
    <property type="protein sequence ID" value="GAG14718.1"/>
    <property type="molecule type" value="Genomic_DNA"/>
</dbReference>
<sequence length="132" mass="14823">MKAIILTFLLILWAGCEPSGCELPADNDPKNIAVVWDSNPEPDMSHYRFYFWQSSDSNTWALSNLTYLYDIPHSFTVDSIMTDSLSITLDYFAAGATAVDSAGNESDMGYSKIWQYYKTFGPSPPESLRLVN</sequence>
<reference evidence="1" key="1">
    <citation type="journal article" date="2014" name="Front. Microbiol.">
        <title>High frequency of phylogenetically diverse reductive dehalogenase-homologous genes in deep subseafloor sedimentary metagenomes.</title>
        <authorList>
            <person name="Kawai M."/>
            <person name="Futagami T."/>
            <person name="Toyoda A."/>
            <person name="Takaki Y."/>
            <person name="Nishi S."/>
            <person name="Hori S."/>
            <person name="Arai W."/>
            <person name="Tsubouchi T."/>
            <person name="Morono Y."/>
            <person name="Uchiyama I."/>
            <person name="Ito T."/>
            <person name="Fujiyama A."/>
            <person name="Inagaki F."/>
            <person name="Takami H."/>
        </authorList>
    </citation>
    <scope>NUCLEOTIDE SEQUENCE</scope>
    <source>
        <strain evidence="1">Expedition CK06-06</strain>
    </source>
</reference>
<proteinExistence type="predicted"/>
<protein>
    <recommendedName>
        <fullName evidence="2">Fibronectin type-III domain-containing protein</fullName>
    </recommendedName>
</protein>
<dbReference type="Gene3D" id="2.60.40.10">
    <property type="entry name" value="Immunoglobulins"/>
    <property type="match status" value="1"/>
</dbReference>
<comment type="caution">
    <text evidence="1">The sequence shown here is derived from an EMBL/GenBank/DDBJ whole genome shotgun (WGS) entry which is preliminary data.</text>
</comment>
<evidence type="ECO:0000313" key="1">
    <source>
        <dbReference type="EMBL" id="GAG14718.1"/>
    </source>
</evidence>
<dbReference type="InterPro" id="IPR013783">
    <property type="entry name" value="Ig-like_fold"/>
</dbReference>
<dbReference type="PROSITE" id="PS51257">
    <property type="entry name" value="PROKAR_LIPOPROTEIN"/>
    <property type="match status" value="1"/>
</dbReference>
<gene>
    <name evidence="1" type="ORF">S01H1_59593</name>
</gene>
<dbReference type="AlphaFoldDB" id="X0VQG5"/>
<name>X0VQG5_9ZZZZ</name>